<dbReference type="WBParaSite" id="nRc.2.0.1.t09079-RA">
    <property type="protein sequence ID" value="nRc.2.0.1.t09079-RA"/>
    <property type="gene ID" value="nRc.2.0.1.g09079"/>
</dbReference>
<keyword evidence="1" id="KW-1185">Reference proteome</keyword>
<protein>
    <submittedName>
        <fullName evidence="2">Uncharacterized protein</fullName>
    </submittedName>
</protein>
<sequence>MASGIVPLTAFIYLCSSPAMPRQQIVHSPRDTSVETREIFTNENFERSLSPVEEGNLIINEGYSLSPKPTIPILKITLKDTQFTGRQPKNGKIYMLRVPWMPRTIFRLGSVTLYKESHFLCILLRPNTDTSLYYFCDSMNLELQEVNLENVDKH</sequence>
<dbReference type="AlphaFoldDB" id="A0A915I6U5"/>
<proteinExistence type="predicted"/>
<evidence type="ECO:0000313" key="1">
    <source>
        <dbReference type="Proteomes" id="UP000887565"/>
    </source>
</evidence>
<evidence type="ECO:0000313" key="2">
    <source>
        <dbReference type="WBParaSite" id="nRc.2.0.1.t09079-RA"/>
    </source>
</evidence>
<reference evidence="2" key="1">
    <citation type="submission" date="2022-11" db="UniProtKB">
        <authorList>
            <consortium name="WormBaseParasite"/>
        </authorList>
    </citation>
    <scope>IDENTIFICATION</scope>
</reference>
<name>A0A915I6U5_ROMCU</name>
<dbReference type="Proteomes" id="UP000887565">
    <property type="component" value="Unplaced"/>
</dbReference>
<accession>A0A915I6U5</accession>
<organism evidence="1 2">
    <name type="scientific">Romanomermis culicivorax</name>
    <name type="common">Nematode worm</name>
    <dbReference type="NCBI Taxonomy" id="13658"/>
    <lineage>
        <taxon>Eukaryota</taxon>
        <taxon>Metazoa</taxon>
        <taxon>Ecdysozoa</taxon>
        <taxon>Nematoda</taxon>
        <taxon>Enoplea</taxon>
        <taxon>Dorylaimia</taxon>
        <taxon>Mermithida</taxon>
        <taxon>Mermithoidea</taxon>
        <taxon>Mermithidae</taxon>
        <taxon>Romanomermis</taxon>
    </lineage>
</organism>